<evidence type="ECO:0000256" key="1">
    <source>
        <dbReference type="SAM" id="MobiDB-lite"/>
    </source>
</evidence>
<reference evidence="2" key="1">
    <citation type="submission" date="2018-05" db="EMBL/GenBank/DDBJ databases">
        <authorList>
            <person name="Lanie J.A."/>
            <person name="Ng W.-L."/>
            <person name="Kazmierczak K.M."/>
            <person name="Andrzejewski T.M."/>
            <person name="Davidsen T.M."/>
            <person name="Wayne K.J."/>
            <person name="Tettelin H."/>
            <person name="Glass J.I."/>
            <person name="Rusch D."/>
            <person name="Podicherti R."/>
            <person name="Tsui H.-C.T."/>
            <person name="Winkler M.E."/>
        </authorList>
    </citation>
    <scope>NUCLEOTIDE SEQUENCE</scope>
</reference>
<feature type="non-terminal residue" evidence="2">
    <location>
        <position position="27"/>
    </location>
</feature>
<feature type="region of interest" description="Disordered" evidence="1">
    <location>
        <begin position="1"/>
        <end position="27"/>
    </location>
</feature>
<feature type="compositionally biased region" description="Basic residues" evidence="1">
    <location>
        <begin position="18"/>
        <end position="27"/>
    </location>
</feature>
<name>A0A382Z3F9_9ZZZZ</name>
<protein>
    <submittedName>
        <fullName evidence="2">Uncharacterized protein</fullName>
    </submittedName>
</protein>
<dbReference type="EMBL" id="UINC01180190">
    <property type="protein sequence ID" value="SVD89258.1"/>
    <property type="molecule type" value="Genomic_DNA"/>
</dbReference>
<organism evidence="2">
    <name type="scientific">marine metagenome</name>
    <dbReference type="NCBI Taxonomy" id="408172"/>
    <lineage>
        <taxon>unclassified sequences</taxon>
        <taxon>metagenomes</taxon>
        <taxon>ecological metagenomes</taxon>
    </lineage>
</organism>
<dbReference type="AlphaFoldDB" id="A0A382Z3F9"/>
<accession>A0A382Z3F9</accession>
<evidence type="ECO:0000313" key="2">
    <source>
        <dbReference type="EMBL" id="SVD89258.1"/>
    </source>
</evidence>
<proteinExistence type="predicted"/>
<gene>
    <name evidence="2" type="ORF">METZ01_LOCUS442112</name>
</gene>
<sequence>MLISNKYSISPGGETGRRKGLKIPRPY</sequence>